<dbReference type="AlphaFoldDB" id="A0A1H9G1J1"/>
<dbReference type="OrthoDB" id="1490553at2"/>
<feature type="compositionally biased region" description="Acidic residues" evidence="1">
    <location>
        <begin position="277"/>
        <end position="299"/>
    </location>
</feature>
<protein>
    <submittedName>
        <fullName evidence="3">Uncharacterized protein</fullName>
    </submittedName>
</protein>
<evidence type="ECO:0000313" key="4">
    <source>
        <dbReference type="Proteomes" id="UP000199021"/>
    </source>
</evidence>
<keyword evidence="2" id="KW-1133">Transmembrane helix</keyword>
<organism evidence="3 4">
    <name type="scientific">Neolewinella agarilytica</name>
    <dbReference type="NCBI Taxonomy" id="478744"/>
    <lineage>
        <taxon>Bacteria</taxon>
        <taxon>Pseudomonadati</taxon>
        <taxon>Bacteroidota</taxon>
        <taxon>Saprospiria</taxon>
        <taxon>Saprospirales</taxon>
        <taxon>Lewinellaceae</taxon>
        <taxon>Neolewinella</taxon>
    </lineage>
</organism>
<evidence type="ECO:0000256" key="2">
    <source>
        <dbReference type="SAM" id="Phobius"/>
    </source>
</evidence>
<feature type="transmembrane region" description="Helical" evidence="2">
    <location>
        <begin position="110"/>
        <end position="128"/>
    </location>
</feature>
<feature type="transmembrane region" description="Helical" evidence="2">
    <location>
        <begin position="82"/>
        <end position="104"/>
    </location>
</feature>
<keyword evidence="2" id="KW-0472">Membrane</keyword>
<feature type="transmembrane region" description="Helical" evidence="2">
    <location>
        <begin position="240"/>
        <end position="258"/>
    </location>
</feature>
<reference evidence="4" key="1">
    <citation type="submission" date="2016-10" db="EMBL/GenBank/DDBJ databases">
        <authorList>
            <person name="Varghese N."/>
            <person name="Submissions S."/>
        </authorList>
    </citation>
    <scope>NUCLEOTIDE SEQUENCE [LARGE SCALE GENOMIC DNA]</scope>
    <source>
        <strain evidence="4">DSM 24740</strain>
    </source>
</reference>
<dbReference type="RefSeq" id="WP_090167960.1">
    <property type="nucleotide sequence ID" value="NZ_FOFB01000010.1"/>
</dbReference>
<dbReference type="EMBL" id="FOFB01000010">
    <property type="protein sequence ID" value="SEQ43974.1"/>
    <property type="molecule type" value="Genomic_DNA"/>
</dbReference>
<dbReference type="Proteomes" id="UP000199021">
    <property type="component" value="Unassembled WGS sequence"/>
</dbReference>
<dbReference type="STRING" id="478744.SAMN05444359_1103"/>
<evidence type="ECO:0000313" key="3">
    <source>
        <dbReference type="EMBL" id="SEQ43974.1"/>
    </source>
</evidence>
<gene>
    <name evidence="3" type="ORF">SAMN05444359_1103</name>
</gene>
<keyword evidence="4" id="KW-1185">Reference proteome</keyword>
<name>A0A1H9G1J1_9BACT</name>
<keyword evidence="2" id="KW-0812">Transmembrane</keyword>
<dbReference type="InParanoid" id="A0A1H9G1J1"/>
<evidence type="ECO:0000256" key="1">
    <source>
        <dbReference type="SAM" id="MobiDB-lite"/>
    </source>
</evidence>
<accession>A0A1H9G1J1</accession>
<sequence>MAEKSLSEKFVQNTVAEQLNKRYYRRKSAYVNTEVYTRLKRADVLLAFMRSNKRPYVVVVEAKSRTTIHQLKLKENPDRTRWVGRIITAALIALLSVILGYQWYFNALNTLLLLGLFVAGSALISSIVSRMELSLVGSIGAIEQLARYPANEKWIAIGEDSFVRPDEYQTLRRQCRKNGIGLIVVTRKGKMSLRVIPEPRHTFNNYLGKYGKEKSILAIISKQPDYGSTPPERRKKRRQLLNSALLLAIIGTLALIGYEESHRPIVPDPFEESFLPVDEENGGEESEEVDDVPGPEQDGDTLAGPAGAEDTATGCEALTVTQRSFIVVDALLKEKLAEQRLEELNRAGIDGLSAIPTDCLNSWPAPGRIALYTGIVYPNRPTAAAAAKAYNLRLKEIGISRAYGRPVKVRPPVQE</sequence>
<feature type="region of interest" description="Disordered" evidence="1">
    <location>
        <begin position="267"/>
        <end position="309"/>
    </location>
</feature>
<proteinExistence type="predicted"/>